<proteinExistence type="predicted"/>
<dbReference type="SUPFAM" id="SSF55729">
    <property type="entry name" value="Acyl-CoA N-acyltransferases (Nat)"/>
    <property type="match status" value="1"/>
</dbReference>
<evidence type="ECO:0000256" key="2">
    <source>
        <dbReference type="ARBA" id="ARBA00023315"/>
    </source>
</evidence>
<evidence type="ECO:0000313" key="4">
    <source>
        <dbReference type="EMBL" id="CDH58003.1"/>
    </source>
</evidence>
<reference evidence="4" key="1">
    <citation type="submission" date="2013-08" db="EMBL/GenBank/DDBJ databases">
        <title>Gene expansion shapes genome architecture in the human pathogen Lichtheimia corymbifera: an evolutionary genomics analysis in the ancient terrestrial Mucorales (Mucoromycotina).</title>
        <authorList>
            <person name="Schwartze V.U."/>
            <person name="Winter S."/>
            <person name="Shelest E."/>
            <person name="Marcet-Houben M."/>
            <person name="Horn F."/>
            <person name="Wehner S."/>
            <person name="Hoffmann K."/>
            <person name="Riege K."/>
            <person name="Sammeth M."/>
            <person name="Nowrousian M."/>
            <person name="Valiante V."/>
            <person name="Linde J."/>
            <person name="Jacobsen I.D."/>
            <person name="Marz M."/>
            <person name="Brakhage A.A."/>
            <person name="Gabaldon T."/>
            <person name="Bocker S."/>
            <person name="Voigt K."/>
        </authorList>
    </citation>
    <scope>NUCLEOTIDE SEQUENCE [LARGE SCALE GENOMIC DNA]</scope>
    <source>
        <strain evidence="4">FSU 9682</strain>
    </source>
</reference>
<dbReference type="Pfam" id="PF00583">
    <property type="entry name" value="Acetyltransf_1"/>
    <property type="match status" value="1"/>
</dbReference>
<keyword evidence="5" id="KW-1185">Reference proteome</keyword>
<dbReference type="GO" id="GO:0008080">
    <property type="term" value="F:N-acetyltransferase activity"/>
    <property type="evidence" value="ECO:0007669"/>
    <property type="project" value="UniProtKB-ARBA"/>
</dbReference>
<dbReference type="PANTHER" id="PTHR10908:SF0">
    <property type="entry name" value="SEROTONIN N-ACETYLTRANSFERASE"/>
    <property type="match status" value="1"/>
</dbReference>
<comment type="caution">
    <text evidence="4">The sequence shown here is derived from an EMBL/GenBank/DDBJ whole genome shotgun (WGS) entry which is preliminary data.</text>
</comment>
<name>A0A068S6L0_9FUNG</name>
<dbReference type="VEuPathDB" id="FungiDB:LCOR_08885.1"/>
<dbReference type="CDD" id="cd04301">
    <property type="entry name" value="NAT_SF"/>
    <property type="match status" value="1"/>
</dbReference>
<evidence type="ECO:0000259" key="3">
    <source>
        <dbReference type="PROSITE" id="PS51186"/>
    </source>
</evidence>
<dbReference type="OrthoDB" id="30840at2759"/>
<evidence type="ECO:0000313" key="5">
    <source>
        <dbReference type="Proteomes" id="UP000027586"/>
    </source>
</evidence>
<dbReference type="STRING" id="1263082.A0A068S6L0"/>
<dbReference type="AlphaFoldDB" id="A0A068S6L0"/>
<evidence type="ECO:0000256" key="1">
    <source>
        <dbReference type="ARBA" id="ARBA00022679"/>
    </source>
</evidence>
<dbReference type="Proteomes" id="UP000027586">
    <property type="component" value="Unassembled WGS sequence"/>
</dbReference>
<dbReference type="PANTHER" id="PTHR10908">
    <property type="entry name" value="SEROTONIN N-ACETYLTRANSFERASE"/>
    <property type="match status" value="1"/>
</dbReference>
<keyword evidence="1" id="KW-0808">Transferase</keyword>
<keyword evidence="2" id="KW-0012">Acyltransferase</keyword>
<dbReference type="InterPro" id="IPR051635">
    <property type="entry name" value="SNAT-like"/>
</dbReference>
<dbReference type="InterPro" id="IPR016181">
    <property type="entry name" value="Acyl_CoA_acyltransferase"/>
</dbReference>
<sequence>MTLDLIYEPAKEDDLDVITAIETASYHPDEAASREQLANRIQYALTSDINLFMVARRSSDRELVGYVCNTLSKDPLVTDESMKTHDPEGKTVCLHSVCVSPNARRQKIASRLMKHWIEIIRNEKRYQRIALMSRPNLIPLYESVGFKTLGKSSVVHGPDPWYDAVIDL</sequence>
<gene>
    <name evidence="4" type="ORF">LCOR_08885.1</name>
</gene>
<organism evidence="4 5">
    <name type="scientific">Lichtheimia corymbifera JMRC:FSU:9682</name>
    <dbReference type="NCBI Taxonomy" id="1263082"/>
    <lineage>
        <taxon>Eukaryota</taxon>
        <taxon>Fungi</taxon>
        <taxon>Fungi incertae sedis</taxon>
        <taxon>Mucoromycota</taxon>
        <taxon>Mucoromycotina</taxon>
        <taxon>Mucoromycetes</taxon>
        <taxon>Mucorales</taxon>
        <taxon>Lichtheimiaceae</taxon>
        <taxon>Lichtheimia</taxon>
    </lineage>
</organism>
<feature type="domain" description="N-acetyltransferase" evidence="3">
    <location>
        <begin position="5"/>
        <end position="168"/>
    </location>
</feature>
<accession>A0A068S6L0</accession>
<dbReference type="Gene3D" id="3.40.630.30">
    <property type="match status" value="1"/>
</dbReference>
<protein>
    <submittedName>
        <fullName evidence="4">Acyl-n-acyltransferase</fullName>
    </submittedName>
</protein>
<dbReference type="PROSITE" id="PS51186">
    <property type="entry name" value="GNAT"/>
    <property type="match status" value="1"/>
</dbReference>
<dbReference type="EMBL" id="CBTN010000051">
    <property type="protein sequence ID" value="CDH58003.1"/>
    <property type="molecule type" value="Genomic_DNA"/>
</dbReference>
<dbReference type="InterPro" id="IPR000182">
    <property type="entry name" value="GNAT_dom"/>
</dbReference>